<reference evidence="4" key="1">
    <citation type="submission" date="2016-04" db="UniProtKB">
        <authorList>
            <consortium name="WormBaseParasite"/>
        </authorList>
    </citation>
    <scope>IDENTIFICATION</scope>
</reference>
<accession>A0A158R617</accession>
<dbReference type="InterPro" id="IPR009091">
    <property type="entry name" value="RCC1/BLIP-II"/>
</dbReference>
<dbReference type="InterPro" id="IPR011333">
    <property type="entry name" value="SKP1/BTB/POZ_sf"/>
</dbReference>
<dbReference type="Gene3D" id="3.30.710.10">
    <property type="entry name" value="Potassium Channel Kv1.1, Chain A"/>
    <property type="match status" value="1"/>
</dbReference>
<proteinExistence type="predicted"/>
<dbReference type="InterPro" id="IPR051625">
    <property type="entry name" value="Signaling_Regulatory_Domain"/>
</dbReference>
<sequence length="1071" mass="122272">MNDFTQLVRDSQEWFKNKSVELEHLLDYIILGDVLVPDTVRVLALAIATVAYSDKRYTGRFLALNRVAECNQYNLIPLMLQWFADFIHLKCECCNETVTQILAYQAEFSCLKHLFSFDPSTFHDADHLGMSPFRILYRNFLHLAFDDCHFEEEFSAHLYAYGENPVGNLGIGSGKLTNYPSLVELPNDHQKVEHVSLGRFHSLFLIDGKVFACGFGREGRLGLGSEADVVLPQPVFVSERVISVAAGLSHSVVCTTKKVYTFGSNEKLQLGIPNKKMLLTPTVAFKLKNDDNFIKCLAADSFSVAITEEGRWYIAGTDIPFIKRPVPEFFYCSELRKRNCILNNLGLVYVLSESPRKICIMSRDTICELYTVRCDWVCERCLGIFEYSGTCALIESAVPTLFPDAFEDEYYKEILPNYLILYENRSLSEIEKLPVEFTDGSDHVLLRINKMTIAKNGVFLLTDKFGLVYEGHLSEAMRKHFGSNLNRAKLVVTVNRIIGLPPVKNMYISPDGKNKALLICDLVLNRDLKAFKWLKSVTPFKVLKPKGCVEAICIGEDQSEIARFTTSKSQLAAESKYCSTYFTRWSELSNNKQAITFFTSAFALEQFIQFCATHQITSGMSNNQLLELLMFADEYCCDHYFDQVLDQFFVKHLDISVVHDLCVMARYTKKPRLLNTVYGLCAVFFPLLFDRGLINDLLDCELTCIRNFCVENGFYEKTAPAELVKASWIREAYLVIDKNQYAQRIRSFDKEVMQNSFVNEWLVKISVKLEKLSANHLTLLLQSFRKKTAKCHAFSRRVRHSINHSETYSSESECQIPTGDNHLDNFKKEEEAMYSGEGYSKNNSESDIKQVKLKGIDPDTLEEVLEETRIETRMPASETTVDEFPSLDLSANFNSKGNGISIAGNFHRKSGWSTVTEQKLGDDFSFRKILEDELVHSSNKQSSSSCKKFNNQNTFNWENNYPKNDVFRVEPWTKERGWNNNVLIFLNFMSDIADRSYSLSFKEIVNEEFAQLNETKRIATLNVQDIEKEELAIAQLIAVYEADASNNGIAVTISAERMHTARNNPLWSARS</sequence>
<dbReference type="STRING" id="451379.A0A158R617"/>
<evidence type="ECO:0000313" key="4">
    <source>
        <dbReference type="WBParaSite" id="SMUV_0000910401-mRNA-1"/>
    </source>
</evidence>
<dbReference type="PROSITE" id="PS50012">
    <property type="entry name" value="RCC1_3"/>
    <property type="match status" value="3"/>
</dbReference>
<evidence type="ECO:0000313" key="3">
    <source>
        <dbReference type="Proteomes" id="UP000046393"/>
    </source>
</evidence>
<dbReference type="WBParaSite" id="SMUV_0000910401-mRNA-1">
    <property type="protein sequence ID" value="SMUV_0000910401-mRNA-1"/>
    <property type="gene ID" value="SMUV_0000910401"/>
</dbReference>
<dbReference type="SUPFAM" id="SSF50985">
    <property type="entry name" value="RCC1/BLIP-II"/>
    <property type="match status" value="1"/>
</dbReference>
<evidence type="ECO:0000256" key="2">
    <source>
        <dbReference type="PROSITE-ProRule" id="PRU00235"/>
    </source>
</evidence>
<organism evidence="3 4">
    <name type="scientific">Syphacia muris</name>
    <dbReference type="NCBI Taxonomy" id="451379"/>
    <lineage>
        <taxon>Eukaryota</taxon>
        <taxon>Metazoa</taxon>
        <taxon>Ecdysozoa</taxon>
        <taxon>Nematoda</taxon>
        <taxon>Chromadorea</taxon>
        <taxon>Rhabditida</taxon>
        <taxon>Spirurina</taxon>
        <taxon>Oxyuridomorpha</taxon>
        <taxon>Oxyuroidea</taxon>
        <taxon>Oxyuridae</taxon>
        <taxon>Syphacia</taxon>
    </lineage>
</organism>
<dbReference type="Pfam" id="PF00415">
    <property type="entry name" value="RCC1"/>
    <property type="match status" value="2"/>
</dbReference>
<feature type="repeat" description="RCC1" evidence="2">
    <location>
        <begin position="156"/>
        <end position="208"/>
    </location>
</feature>
<feature type="repeat" description="RCC1" evidence="2">
    <location>
        <begin position="208"/>
        <end position="257"/>
    </location>
</feature>
<keyword evidence="1" id="KW-0677">Repeat</keyword>
<name>A0A158R617_9BILA</name>
<dbReference type="Gene3D" id="2.130.10.30">
    <property type="entry name" value="Regulator of chromosome condensation 1/beta-lactamase-inhibitor protein II"/>
    <property type="match status" value="1"/>
</dbReference>
<dbReference type="Proteomes" id="UP000046393">
    <property type="component" value="Unplaced"/>
</dbReference>
<dbReference type="AlphaFoldDB" id="A0A158R617"/>
<feature type="repeat" description="RCC1" evidence="2">
    <location>
        <begin position="257"/>
        <end position="309"/>
    </location>
</feature>
<keyword evidence="3" id="KW-1185">Reference proteome</keyword>
<evidence type="ECO:0000256" key="1">
    <source>
        <dbReference type="ARBA" id="ARBA00022737"/>
    </source>
</evidence>
<dbReference type="InterPro" id="IPR000408">
    <property type="entry name" value="Reg_chr_condens"/>
</dbReference>
<dbReference type="PANTHER" id="PTHR22872:SF2">
    <property type="entry name" value="INHIBITOR OF BRUTON TYROSINE KINASE"/>
    <property type="match status" value="1"/>
</dbReference>
<dbReference type="PANTHER" id="PTHR22872">
    <property type="entry name" value="BTK-BINDING PROTEIN-RELATED"/>
    <property type="match status" value="1"/>
</dbReference>
<protein>
    <submittedName>
        <fullName evidence="4">BTB domain-containing protein</fullName>
    </submittedName>
</protein>